<keyword evidence="4" id="KW-1185">Reference proteome</keyword>
<name>A0A3N0XK49_ANAGA</name>
<dbReference type="Proteomes" id="UP000281406">
    <property type="component" value="Unassembled WGS sequence"/>
</dbReference>
<sequence>MRTCAGIDMEKTDIVVRTTVYQALRKPPELKFRYGNSRAGRYIACDCHAHFVSKAGSLIKSQNRHHLLSNGAAFNRQSRSSLTSHAITRSLSKAIHLRHERDIASLVSDLRFCLLYAAPFESSLSFSFVLSQQHKRTHKRIIFRGTLPSCPWVMPSGSMSGGVSGPTSPPHPTVPSRPLRPSRYVPVSAATAFLVGATTLFFCFTNSKQNESRMILRYSFELRSADNLSVRINNRQPSSAQNRYSQADRKTVTTQHWEIQ</sequence>
<feature type="compositionally biased region" description="Polar residues" evidence="1">
    <location>
        <begin position="236"/>
        <end position="245"/>
    </location>
</feature>
<reference evidence="3 4" key="1">
    <citation type="submission" date="2018-10" db="EMBL/GenBank/DDBJ databases">
        <title>Genome assembly for a Yunnan-Guizhou Plateau 3E fish, Anabarilius grahami (Regan), and its evolutionary and genetic applications.</title>
        <authorList>
            <person name="Jiang W."/>
        </authorList>
    </citation>
    <scope>NUCLEOTIDE SEQUENCE [LARGE SCALE GENOMIC DNA]</scope>
    <source>
        <strain evidence="3">AG-KIZ</strain>
        <tissue evidence="3">Muscle</tissue>
    </source>
</reference>
<comment type="caution">
    <text evidence="3">The sequence shown here is derived from an EMBL/GenBank/DDBJ whole genome shotgun (WGS) entry which is preliminary data.</text>
</comment>
<gene>
    <name evidence="3" type="ORF">DPX16_16271</name>
</gene>
<evidence type="ECO:0000256" key="1">
    <source>
        <dbReference type="SAM" id="MobiDB-lite"/>
    </source>
</evidence>
<protein>
    <submittedName>
        <fullName evidence="3">Uncharacterized protein</fullName>
    </submittedName>
</protein>
<organism evidence="3 4">
    <name type="scientific">Anabarilius grahami</name>
    <name type="common">Kanglang fish</name>
    <name type="synonym">Barilius grahami</name>
    <dbReference type="NCBI Taxonomy" id="495550"/>
    <lineage>
        <taxon>Eukaryota</taxon>
        <taxon>Metazoa</taxon>
        <taxon>Chordata</taxon>
        <taxon>Craniata</taxon>
        <taxon>Vertebrata</taxon>
        <taxon>Euteleostomi</taxon>
        <taxon>Actinopterygii</taxon>
        <taxon>Neopterygii</taxon>
        <taxon>Teleostei</taxon>
        <taxon>Ostariophysi</taxon>
        <taxon>Cypriniformes</taxon>
        <taxon>Xenocyprididae</taxon>
        <taxon>Xenocypridinae</taxon>
        <taxon>Xenocypridinae incertae sedis</taxon>
        <taxon>Anabarilius</taxon>
    </lineage>
</organism>
<dbReference type="AlphaFoldDB" id="A0A3N0XK49"/>
<proteinExistence type="predicted"/>
<evidence type="ECO:0000313" key="3">
    <source>
        <dbReference type="EMBL" id="ROI47848.1"/>
    </source>
</evidence>
<feature type="region of interest" description="Disordered" evidence="1">
    <location>
        <begin position="158"/>
        <end position="178"/>
    </location>
</feature>
<keyword evidence="2" id="KW-0472">Membrane</keyword>
<accession>A0A3N0XK49</accession>
<feature type="region of interest" description="Disordered" evidence="1">
    <location>
        <begin position="236"/>
        <end position="260"/>
    </location>
</feature>
<dbReference type="EMBL" id="RJVU01071404">
    <property type="protein sequence ID" value="ROI47848.1"/>
    <property type="molecule type" value="Genomic_DNA"/>
</dbReference>
<keyword evidence="2" id="KW-0812">Transmembrane</keyword>
<evidence type="ECO:0000256" key="2">
    <source>
        <dbReference type="SAM" id="Phobius"/>
    </source>
</evidence>
<keyword evidence="2" id="KW-1133">Transmembrane helix</keyword>
<feature type="transmembrane region" description="Helical" evidence="2">
    <location>
        <begin position="184"/>
        <end position="204"/>
    </location>
</feature>
<evidence type="ECO:0000313" key="4">
    <source>
        <dbReference type="Proteomes" id="UP000281406"/>
    </source>
</evidence>